<organism evidence="2 3">
    <name type="scientific">Lactuca sativa</name>
    <name type="common">Garden lettuce</name>
    <dbReference type="NCBI Taxonomy" id="4236"/>
    <lineage>
        <taxon>Eukaryota</taxon>
        <taxon>Viridiplantae</taxon>
        <taxon>Streptophyta</taxon>
        <taxon>Embryophyta</taxon>
        <taxon>Tracheophyta</taxon>
        <taxon>Spermatophyta</taxon>
        <taxon>Magnoliopsida</taxon>
        <taxon>eudicotyledons</taxon>
        <taxon>Gunneridae</taxon>
        <taxon>Pentapetalae</taxon>
        <taxon>asterids</taxon>
        <taxon>campanulids</taxon>
        <taxon>Asterales</taxon>
        <taxon>Asteraceae</taxon>
        <taxon>Cichorioideae</taxon>
        <taxon>Cichorieae</taxon>
        <taxon>Lactucinae</taxon>
        <taxon>Lactuca</taxon>
    </lineage>
</organism>
<dbReference type="AlphaFoldDB" id="A0A9R1XHC8"/>
<proteinExistence type="predicted"/>
<sequence length="145" mass="17273">MVLIENTIIRLSNEQVLNRLNTHRHPVVYVDSTKWKKELGIFRFPFLWVINVLIYDHYLHNIWKKNTESRKRKDVASKRKDQLLDQNEDDSDSETKEIKNRKKKIVKKHFETIKNKCTLGALLSVIQGFNEVQKDCVRKMGFVGY</sequence>
<accession>A0A9R1XHC8</accession>
<reference evidence="2 3" key="1">
    <citation type="journal article" date="2017" name="Nat. Commun.">
        <title>Genome assembly with in vitro proximity ligation data and whole-genome triplication in lettuce.</title>
        <authorList>
            <person name="Reyes-Chin-Wo S."/>
            <person name="Wang Z."/>
            <person name="Yang X."/>
            <person name="Kozik A."/>
            <person name="Arikit S."/>
            <person name="Song C."/>
            <person name="Xia L."/>
            <person name="Froenicke L."/>
            <person name="Lavelle D.O."/>
            <person name="Truco M.J."/>
            <person name="Xia R."/>
            <person name="Zhu S."/>
            <person name="Xu C."/>
            <person name="Xu H."/>
            <person name="Xu X."/>
            <person name="Cox K."/>
            <person name="Korf I."/>
            <person name="Meyers B.C."/>
            <person name="Michelmore R.W."/>
        </authorList>
    </citation>
    <scope>NUCLEOTIDE SEQUENCE [LARGE SCALE GENOMIC DNA]</scope>
    <source>
        <strain evidence="3">cv. Salinas</strain>
        <tissue evidence="2">Seedlings</tissue>
    </source>
</reference>
<feature type="compositionally biased region" description="Basic and acidic residues" evidence="1">
    <location>
        <begin position="68"/>
        <end position="83"/>
    </location>
</feature>
<evidence type="ECO:0000256" key="1">
    <source>
        <dbReference type="SAM" id="MobiDB-lite"/>
    </source>
</evidence>
<comment type="caution">
    <text evidence="2">The sequence shown here is derived from an EMBL/GenBank/DDBJ whole genome shotgun (WGS) entry which is preliminary data.</text>
</comment>
<evidence type="ECO:0000313" key="2">
    <source>
        <dbReference type="EMBL" id="KAJ0212739.1"/>
    </source>
</evidence>
<dbReference type="Proteomes" id="UP000235145">
    <property type="component" value="Unassembled WGS sequence"/>
</dbReference>
<gene>
    <name evidence="2" type="ORF">LSAT_V11C400183470</name>
</gene>
<name>A0A9R1XHC8_LACSA</name>
<keyword evidence="3" id="KW-1185">Reference proteome</keyword>
<evidence type="ECO:0000313" key="3">
    <source>
        <dbReference type="Proteomes" id="UP000235145"/>
    </source>
</evidence>
<dbReference type="EMBL" id="NBSK02000004">
    <property type="protein sequence ID" value="KAJ0212739.1"/>
    <property type="molecule type" value="Genomic_DNA"/>
</dbReference>
<protein>
    <submittedName>
        <fullName evidence="2">Uncharacterized protein</fullName>
    </submittedName>
</protein>
<feature type="region of interest" description="Disordered" evidence="1">
    <location>
        <begin position="68"/>
        <end position="98"/>
    </location>
</feature>